<organism evidence="3 4">
    <name type="scientific">Salix viminalis</name>
    <name type="common">Common osier</name>
    <name type="synonym">Basket willow</name>
    <dbReference type="NCBI Taxonomy" id="40686"/>
    <lineage>
        <taxon>Eukaryota</taxon>
        <taxon>Viridiplantae</taxon>
        <taxon>Streptophyta</taxon>
        <taxon>Embryophyta</taxon>
        <taxon>Tracheophyta</taxon>
        <taxon>Spermatophyta</taxon>
        <taxon>Magnoliopsida</taxon>
        <taxon>eudicotyledons</taxon>
        <taxon>Gunneridae</taxon>
        <taxon>Pentapetalae</taxon>
        <taxon>rosids</taxon>
        <taxon>fabids</taxon>
        <taxon>Malpighiales</taxon>
        <taxon>Salicaceae</taxon>
        <taxon>Saliceae</taxon>
        <taxon>Salix</taxon>
    </lineage>
</organism>
<feature type="signal peptide" evidence="2">
    <location>
        <begin position="1"/>
        <end position="21"/>
    </location>
</feature>
<keyword evidence="1" id="KW-0812">Transmembrane</keyword>
<evidence type="ECO:0000313" key="4">
    <source>
        <dbReference type="Proteomes" id="UP001151529"/>
    </source>
</evidence>
<dbReference type="Proteomes" id="UP001151529">
    <property type="component" value="Chromosome 3"/>
</dbReference>
<reference evidence="3" key="2">
    <citation type="journal article" date="2023" name="Int. J. Mol. Sci.">
        <title>De Novo Assembly and Annotation of 11 Diverse Shrub Willow (Salix) Genomes Reveals Novel Gene Organization in Sex-Linked Regions.</title>
        <authorList>
            <person name="Hyden B."/>
            <person name="Feng K."/>
            <person name="Yates T.B."/>
            <person name="Jawdy S."/>
            <person name="Cereghino C."/>
            <person name="Smart L.B."/>
            <person name="Muchero W."/>
        </authorList>
    </citation>
    <scope>NUCLEOTIDE SEQUENCE [LARGE SCALE GENOMIC DNA]</scope>
    <source>
        <tissue evidence="3">Shoot tip</tissue>
    </source>
</reference>
<comment type="caution">
    <text evidence="3">The sequence shown here is derived from an EMBL/GenBank/DDBJ whole genome shotgun (WGS) entry which is preliminary data.</text>
</comment>
<keyword evidence="1" id="KW-0472">Membrane</keyword>
<evidence type="ECO:0000256" key="2">
    <source>
        <dbReference type="SAM" id="SignalP"/>
    </source>
</evidence>
<proteinExistence type="predicted"/>
<dbReference type="EMBL" id="JAPFFL010000009">
    <property type="protein sequence ID" value="KAJ6703424.1"/>
    <property type="molecule type" value="Genomic_DNA"/>
</dbReference>
<accession>A0A9Q0QC54</accession>
<feature type="transmembrane region" description="Helical" evidence="1">
    <location>
        <begin position="31"/>
        <end position="55"/>
    </location>
</feature>
<dbReference type="AlphaFoldDB" id="A0A9Q0QC54"/>
<feature type="chain" id="PRO_5040136062" evidence="2">
    <location>
        <begin position="22"/>
        <end position="159"/>
    </location>
</feature>
<keyword evidence="1" id="KW-1133">Transmembrane helix</keyword>
<protein>
    <submittedName>
        <fullName evidence="3">X-BOX TRANSCRIPTION FACTOR-RELATED</fullName>
    </submittedName>
</protein>
<evidence type="ECO:0000256" key="1">
    <source>
        <dbReference type="SAM" id="Phobius"/>
    </source>
</evidence>
<sequence>MFVTLTVAAIINLSSLALGLAEVFRGNSLDGLFVQMFISGFAVVNSWPIYEAIALRNDKGKMPLKTSIIATLLADIDRRNYYDKIIVLEMITTTRKYGGSFQIKESGATKASIGGGPPAHKPSPCHSPTLSLLQCGSMHRLFARVQFIGSSSLKMAGKS</sequence>
<keyword evidence="4" id="KW-1185">Reference proteome</keyword>
<evidence type="ECO:0000313" key="3">
    <source>
        <dbReference type="EMBL" id="KAJ6703424.1"/>
    </source>
</evidence>
<keyword evidence="2" id="KW-0732">Signal</keyword>
<name>A0A9Q0QC54_SALVM</name>
<dbReference type="OrthoDB" id="72851at2759"/>
<gene>
    <name evidence="3" type="ORF">OIU85_029386</name>
</gene>
<reference evidence="3" key="1">
    <citation type="submission" date="2022-11" db="EMBL/GenBank/DDBJ databases">
        <authorList>
            <person name="Hyden B.L."/>
            <person name="Feng K."/>
            <person name="Yates T."/>
            <person name="Jawdy S."/>
            <person name="Smart L.B."/>
            <person name="Muchero W."/>
        </authorList>
    </citation>
    <scope>NUCLEOTIDE SEQUENCE</scope>
    <source>
        <tissue evidence="3">Shoot tip</tissue>
    </source>
</reference>